<dbReference type="AlphaFoldDB" id="A0A0L0FBG3"/>
<evidence type="ECO:0000256" key="1">
    <source>
        <dbReference type="SAM" id="MobiDB-lite"/>
    </source>
</evidence>
<organism evidence="2 3">
    <name type="scientific">Sphaeroforma arctica JP610</name>
    <dbReference type="NCBI Taxonomy" id="667725"/>
    <lineage>
        <taxon>Eukaryota</taxon>
        <taxon>Ichthyosporea</taxon>
        <taxon>Ichthyophonida</taxon>
        <taxon>Sphaeroforma</taxon>
    </lineage>
</organism>
<feature type="compositionally biased region" description="Polar residues" evidence="1">
    <location>
        <begin position="395"/>
        <end position="405"/>
    </location>
</feature>
<proteinExistence type="predicted"/>
<feature type="region of interest" description="Disordered" evidence="1">
    <location>
        <begin position="378"/>
        <end position="407"/>
    </location>
</feature>
<evidence type="ECO:0000313" key="2">
    <source>
        <dbReference type="EMBL" id="KNC74087.1"/>
    </source>
</evidence>
<evidence type="ECO:0008006" key="4">
    <source>
        <dbReference type="Google" id="ProtNLM"/>
    </source>
</evidence>
<name>A0A0L0FBG3_9EUKA</name>
<dbReference type="eggNOG" id="ENOG502S5K8">
    <property type="taxonomic scope" value="Eukaryota"/>
</dbReference>
<protein>
    <recommendedName>
        <fullName evidence="4">Glycosyl transferase family 1 domain-containing protein</fullName>
    </recommendedName>
</protein>
<dbReference type="EMBL" id="KQ244779">
    <property type="protein sequence ID" value="KNC74087.1"/>
    <property type="molecule type" value="Genomic_DNA"/>
</dbReference>
<gene>
    <name evidence="2" type="ORF">SARC_13355</name>
</gene>
<reference evidence="2 3" key="1">
    <citation type="submission" date="2011-02" db="EMBL/GenBank/DDBJ databases">
        <title>The Genome Sequence of Sphaeroforma arctica JP610.</title>
        <authorList>
            <consortium name="The Broad Institute Genome Sequencing Platform"/>
            <person name="Russ C."/>
            <person name="Cuomo C."/>
            <person name="Young S.K."/>
            <person name="Zeng Q."/>
            <person name="Gargeya S."/>
            <person name="Alvarado L."/>
            <person name="Berlin A."/>
            <person name="Chapman S.B."/>
            <person name="Chen Z."/>
            <person name="Freedman E."/>
            <person name="Gellesch M."/>
            <person name="Goldberg J."/>
            <person name="Griggs A."/>
            <person name="Gujja S."/>
            <person name="Heilman E."/>
            <person name="Heiman D."/>
            <person name="Howarth C."/>
            <person name="Mehta T."/>
            <person name="Neiman D."/>
            <person name="Pearson M."/>
            <person name="Roberts A."/>
            <person name="Saif S."/>
            <person name="Shea T."/>
            <person name="Shenoy N."/>
            <person name="Sisk P."/>
            <person name="Stolte C."/>
            <person name="Sykes S."/>
            <person name="White J."/>
            <person name="Yandava C."/>
            <person name="Burger G."/>
            <person name="Gray M.W."/>
            <person name="Holland P.W.H."/>
            <person name="King N."/>
            <person name="Lang F.B.F."/>
            <person name="Roger A.J."/>
            <person name="Ruiz-Trillo I."/>
            <person name="Haas B."/>
            <person name="Nusbaum C."/>
            <person name="Birren B."/>
        </authorList>
    </citation>
    <scope>NUCLEOTIDE SEQUENCE [LARGE SCALE GENOMIC DNA]</scope>
    <source>
        <strain evidence="2 3">JP610</strain>
    </source>
</reference>
<sequence length="630" mass="69522">MVQLTALFVTLEFTDPIFSGNGVLGRSLVRGLISSGVDTYIVTAKPVAYSQTSNGNGLESPATNMCRDKRDSSVMEECHYHAPEVRDVVLSQDDGFSIPVLEIPVDTRLWRRLDRYGPWKQFADNLKQYTHKDREWLGGDDNNNSDTPYKDGAEKLRDAFGLDRYGAFNMVFAVDWSGFHALESIRLADMLLQKAVYINFRVFATRSLVSTSDYEFYREYEGRAMLKCNVTIVLCDADADSLMDNTNEYVREVGLLNSDGSDASAEIPHNSVGVASTVGDVASVVNEMKALNGKTYAPVLERPHVLLPPLRKETERIAREEHSHGGLLPLPDIVTANLEKMNLSTTSTRFIVSCVRLDRPKNAILFPHLMKQVAEKLLSGQPHTSESDQPHTPHPATNATESPEQQPRVVPLLCGSAADPEYAHEVKEALKDAWPQAIVIEDFLTPLQMAAIFQRTLVNIHPCLYDAFGMTVCEAAAFGVPSMVHFPKLNVPCTGVATSFDLLTKQAGCAVNGTRERQVCWGSDGVVCESCVKAADVFGGSKVGVADLLQVSQHEIIAVDWQGFQNNVLNEEIVETVLGIVDAGLYQGSHHEVYEKYRDAVREAALSWTEGDCGKKLVWLAGQSMDMLQS</sequence>
<dbReference type="RefSeq" id="XP_014147989.1">
    <property type="nucleotide sequence ID" value="XM_014292514.1"/>
</dbReference>
<keyword evidence="3" id="KW-1185">Reference proteome</keyword>
<dbReference type="GeneID" id="25913859"/>
<evidence type="ECO:0000313" key="3">
    <source>
        <dbReference type="Proteomes" id="UP000054560"/>
    </source>
</evidence>
<dbReference type="OrthoDB" id="1910256at2759"/>
<dbReference type="Gene3D" id="3.40.50.2000">
    <property type="entry name" value="Glycogen Phosphorylase B"/>
    <property type="match status" value="1"/>
</dbReference>
<accession>A0A0L0FBG3</accession>
<dbReference type="Proteomes" id="UP000054560">
    <property type="component" value="Unassembled WGS sequence"/>
</dbReference>
<dbReference type="SUPFAM" id="SSF53756">
    <property type="entry name" value="UDP-Glycosyltransferase/glycogen phosphorylase"/>
    <property type="match status" value="1"/>
</dbReference>